<name>A0ABQ5AUT8_9ASTR</name>
<reference evidence="1" key="2">
    <citation type="submission" date="2022-01" db="EMBL/GenBank/DDBJ databases">
        <authorList>
            <person name="Yamashiro T."/>
            <person name="Shiraishi A."/>
            <person name="Satake H."/>
            <person name="Nakayama K."/>
        </authorList>
    </citation>
    <scope>NUCLEOTIDE SEQUENCE</scope>
</reference>
<dbReference type="EMBL" id="BQNB010012654">
    <property type="protein sequence ID" value="GJT06270.1"/>
    <property type="molecule type" value="Genomic_DNA"/>
</dbReference>
<protein>
    <submittedName>
        <fullName evidence="1">Uncharacterized protein</fullName>
    </submittedName>
</protein>
<organism evidence="1 2">
    <name type="scientific">Tanacetum coccineum</name>
    <dbReference type="NCBI Taxonomy" id="301880"/>
    <lineage>
        <taxon>Eukaryota</taxon>
        <taxon>Viridiplantae</taxon>
        <taxon>Streptophyta</taxon>
        <taxon>Embryophyta</taxon>
        <taxon>Tracheophyta</taxon>
        <taxon>Spermatophyta</taxon>
        <taxon>Magnoliopsida</taxon>
        <taxon>eudicotyledons</taxon>
        <taxon>Gunneridae</taxon>
        <taxon>Pentapetalae</taxon>
        <taxon>asterids</taxon>
        <taxon>campanulids</taxon>
        <taxon>Asterales</taxon>
        <taxon>Asteraceae</taxon>
        <taxon>Asteroideae</taxon>
        <taxon>Anthemideae</taxon>
        <taxon>Anthemidinae</taxon>
        <taxon>Tanacetum</taxon>
    </lineage>
</organism>
<evidence type="ECO:0000313" key="1">
    <source>
        <dbReference type="EMBL" id="GJT06270.1"/>
    </source>
</evidence>
<dbReference type="Proteomes" id="UP001151760">
    <property type="component" value="Unassembled WGS sequence"/>
</dbReference>
<evidence type="ECO:0000313" key="2">
    <source>
        <dbReference type="Proteomes" id="UP001151760"/>
    </source>
</evidence>
<comment type="caution">
    <text evidence="1">The sequence shown here is derived from an EMBL/GenBank/DDBJ whole genome shotgun (WGS) entry which is preliminary data.</text>
</comment>
<proteinExistence type="predicted"/>
<accession>A0ABQ5AUT8</accession>
<keyword evidence="2" id="KW-1185">Reference proteome</keyword>
<reference evidence="1" key="1">
    <citation type="journal article" date="2022" name="Int. J. Mol. Sci.">
        <title>Draft Genome of Tanacetum Coccineum: Genomic Comparison of Closely Related Tanacetum-Family Plants.</title>
        <authorList>
            <person name="Yamashiro T."/>
            <person name="Shiraishi A."/>
            <person name="Nakayama K."/>
            <person name="Satake H."/>
        </authorList>
    </citation>
    <scope>NUCLEOTIDE SEQUENCE</scope>
</reference>
<gene>
    <name evidence="1" type="ORF">Tco_0840732</name>
</gene>
<sequence>MDNPSSSPSLPLLKPPSTFTCWQSSPISTIAQFDGQDGMKRSTLGFNGWDLFMNPLTQLTQPLEALTKEAQHKDQAYEEFGYK</sequence>